<evidence type="ECO:0000256" key="1">
    <source>
        <dbReference type="ARBA" id="ARBA00004141"/>
    </source>
</evidence>
<evidence type="ECO:0000256" key="4">
    <source>
        <dbReference type="ARBA" id="ARBA00023136"/>
    </source>
</evidence>
<accession>A0A6J7DXV8</accession>
<proteinExistence type="predicted"/>
<gene>
    <name evidence="6" type="ORF">UFOPK3425_00788</name>
</gene>
<organism evidence="6">
    <name type="scientific">freshwater metagenome</name>
    <dbReference type="NCBI Taxonomy" id="449393"/>
    <lineage>
        <taxon>unclassified sequences</taxon>
        <taxon>metagenomes</taxon>
        <taxon>ecological metagenomes</taxon>
    </lineage>
</organism>
<evidence type="ECO:0000256" key="5">
    <source>
        <dbReference type="SAM" id="Phobius"/>
    </source>
</evidence>
<dbReference type="AlphaFoldDB" id="A0A6J7DXV8"/>
<feature type="transmembrane region" description="Helical" evidence="5">
    <location>
        <begin position="85"/>
        <end position="104"/>
    </location>
</feature>
<keyword evidence="3 5" id="KW-1133">Transmembrane helix</keyword>
<evidence type="ECO:0000313" key="6">
    <source>
        <dbReference type="EMBL" id="CAB4873855.1"/>
    </source>
</evidence>
<evidence type="ECO:0000256" key="3">
    <source>
        <dbReference type="ARBA" id="ARBA00022989"/>
    </source>
</evidence>
<feature type="transmembrane region" description="Helical" evidence="5">
    <location>
        <begin position="116"/>
        <end position="135"/>
    </location>
</feature>
<comment type="subcellular location">
    <subcellularLocation>
        <location evidence="1">Membrane</location>
        <topology evidence="1">Multi-pass membrane protein</topology>
    </subcellularLocation>
</comment>
<evidence type="ECO:0000256" key="2">
    <source>
        <dbReference type="ARBA" id="ARBA00022692"/>
    </source>
</evidence>
<feature type="transmembrane region" description="Helical" evidence="5">
    <location>
        <begin position="20"/>
        <end position="39"/>
    </location>
</feature>
<reference evidence="6" key="1">
    <citation type="submission" date="2020-05" db="EMBL/GenBank/DDBJ databases">
        <authorList>
            <person name="Chiriac C."/>
            <person name="Salcher M."/>
            <person name="Ghai R."/>
            <person name="Kavagutti S V."/>
        </authorList>
    </citation>
    <scope>NUCLEOTIDE SEQUENCE</scope>
</reference>
<keyword evidence="4 5" id="KW-0472">Membrane</keyword>
<dbReference type="Pfam" id="PF13564">
    <property type="entry name" value="DoxX_2"/>
    <property type="match status" value="1"/>
</dbReference>
<name>A0A6J7DXV8_9ZZZZ</name>
<keyword evidence="2 5" id="KW-0812">Transmembrane</keyword>
<feature type="transmembrane region" description="Helical" evidence="5">
    <location>
        <begin position="60"/>
        <end position="79"/>
    </location>
</feature>
<sequence length="138" mass="15061">MSVTRADYLLPSTIMSFTVWILQFLLAFAFVAAGVTKLVTPTAKLRRRMAWTETFSPWSIKLIGALELLGGLGLFLPPIVAFVPAVLTLLSAFGLAVMMIGAIVVHLRGKEAREGLPALVLLVFLILLIFGLFAVDRF</sequence>
<dbReference type="InterPro" id="IPR032808">
    <property type="entry name" value="DoxX"/>
</dbReference>
<dbReference type="GO" id="GO:0016020">
    <property type="term" value="C:membrane"/>
    <property type="evidence" value="ECO:0007669"/>
    <property type="project" value="UniProtKB-SubCell"/>
</dbReference>
<dbReference type="EMBL" id="CAFBLV010000146">
    <property type="protein sequence ID" value="CAB4873855.1"/>
    <property type="molecule type" value="Genomic_DNA"/>
</dbReference>
<protein>
    <submittedName>
        <fullName evidence="6">Unannotated protein</fullName>
    </submittedName>
</protein>